<dbReference type="PANTHER" id="PTHR37291:SF1">
    <property type="entry name" value="TYPE IV METHYL-DIRECTED RESTRICTION ENZYME ECOKMCRB SUBUNIT"/>
    <property type="match status" value="1"/>
</dbReference>
<evidence type="ECO:0000313" key="3">
    <source>
        <dbReference type="Proteomes" id="UP000008138"/>
    </source>
</evidence>
<dbReference type="InterPro" id="IPR027417">
    <property type="entry name" value="P-loop_NTPase"/>
</dbReference>
<dbReference type="PANTHER" id="PTHR37291">
    <property type="entry name" value="5-METHYLCYTOSINE-SPECIFIC RESTRICTION ENZYME B"/>
    <property type="match status" value="1"/>
</dbReference>
<accession>F2L0E0</accession>
<dbReference type="GO" id="GO:0016887">
    <property type="term" value="F:ATP hydrolysis activity"/>
    <property type="evidence" value="ECO:0007669"/>
    <property type="project" value="InterPro"/>
</dbReference>
<proteinExistence type="predicted"/>
<evidence type="ECO:0000313" key="2">
    <source>
        <dbReference type="EMBL" id="AEA12622.1"/>
    </source>
</evidence>
<dbReference type="KEGG" id="tuz:TUZN_1142"/>
<feature type="domain" description="AAA+ ATPase" evidence="1">
    <location>
        <begin position="98"/>
        <end position="257"/>
    </location>
</feature>
<dbReference type="InterPro" id="IPR052934">
    <property type="entry name" value="Methyl-DNA_Rec/Restrict_Enz"/>
</dbReference>
<dbReference type="STRING" id="999630.TUZN_1142"/>
<name>F2L0E0_THEU7</name>
<dbReference type="AlphaFoldDB" id="F2L0E0"/>
<keyword evidence="3" id="KW-1185">Reference proteome</keyword>
<dbReference type="CDD" id="cd00009">
    <property type="entry name" value="AAA"/>
    <property type="match status" value="1"/>
</dbReference>
<reference key="2">
    <citation type="submission" date="2011-03" db="EMBL/GenBank/DDBJ databases">
        <title>Complete genome sequence of the thermoacidophilic crenarchaeon Thermoproteus uzoniensis 768-20.</title>
        <authorList>
            <person name="Mardanov A.V."/>
            <person name="Gumerov V.M."/>
            <person name="Beletsky A.V."/>
            <person name="Prokofeva M.I."/>
            <person name="Bonch-Osmolovskaya E.A."/>
            <person name="Ravin N.V."/>
            <person name="Skryabin K.G."/>
        </authorList>
    </citation>
    <scope>NUCLEOTIDE SEQUENCE</scope>
    <source>
        <strain>768-20</strain>
    </source>
</reference>
<protein>
    <submittedName>
        <fullName evidence="2">ATPase</fullName>
    </submittedName>
</protein>
<dbReference type="Pfam" id="PF07728">
    <property type="entry name" value="AAA_5"/>
    <property type="match status" value="1"/>
</dbReference>
<organism evidence="2 3">
    <name type="scientific">Thermoproteus uzoniensis (strain 768-20)</name>
    <dbReference type="NCBI Taxonomy" id="999630"/>
    <lineage>
        <taxon>Archaea</taxon>
        <taxon>Thermoproteota</taxon>
        <taxon>Thermoprotei</taxon>
        <taxon>Thermoproteales</taxon>
        <taxon>Thermoproteaceae</taxon>
        <taxon>Thermoproteus</taxon>
    </lineage>
</organism>
<dbReference type="SMART" id="SM00382">
    <property type="entry name" value="AAA"/>
    <property type="match status" value="1"/>
</dbReference>
<dbReference type="SUPFAM" id="SSF52540">
    <property type="entry name" value="P-loop containing nucleoside triphosphate hydrolases"/>
    <property type="match status" value="1"/>
</dbReference>
<dbReference type="Proteomes" id="UP000008138">
    <property type="component" value="Chromosome"/>
</dbReference>
<dbReference type="REBASE" id="34077">
    <property type="entry name" value="TuzMcrBP"/>
</dbReference>
<dbReference type="HOGENOM" id="CLU_034177_0_0_2"/>
<sequence>MRLLSGVNLEYYKRWLDNFDEFYFVPLRGFTEFRKPLKLEEVLRILGVAHPVLIPQNYLKEVPEQYGRRIIEMGCGGDGEVSEGRVELERFVALLMLAGKNVLLVGAPGVGKTELALRAAGFFTSCEPEVEVGREDLSYDDLVVKYVVLEGGRLERRLGSLARAVARSWDSIRRGTGPCHFVFDEINRANVDVALGRIFTALDVEHRTRVKVFDGLVDPPYIPLSFRVIATMNVVDRGQLFRLSFALLRRFAYVYMTPPHIRLEPQLNSLPNAKRDLFRPYAERALRYLAMRGVLEEDLATLVVLGLPGVEELLSEAERLGLLGILEWALGAADRLGLEVGPSMVLDVLRAVAVRTAAPTSLKLSDEVFVDYVVSSLVLPHFAAVAPRVRQKAVLSARQPREVNEVRDMQAKISGWLGERSLSSRVMEGLLHELPVEV</sequence>
<dbReference type="eggNOG" id="arCOG03779">
    <property type="taxonomic scope" value="Archaea"/>
</dbReference>
<gene>
    <name evidence="2" type="ordered locus">TUZN_1142</name>
</gene>
<dbReference type="InterPro" id="IPR003593">
    <property type="entry name" value="AAA+_ATPase"/>
</dbReference>
<dbReference type="InterPro" id="IPR011704">
    <property type="entry name" value="ATPase_dyneun-rel_AAA"/>
</dbReference>
<dbReference type="GO" id="GO:0005524">
    <property type="term" value="F:ATP binding"/>
    <property type="evidence" value="ECO:0007669"/>
    <property type="project" value="InterPro"/>
</dbReference>
<dbReference type="Gene3D" id="3.40.50.300">
    <property type="entry name" value="P-loop containing nucleotide triphosphate hydrolases"/>
    <property type="match status" value="1"/>
</dbReference>
<dbReference type="EMBL" id="CP002590">
    <property type="protein sequence ID" value="AEA12622.1"/>
    <property type="molecule type" value="Genomic_DNA"/>
</dbReference>
<evidence type="ECO:0000259" key="1">
    <source>
        <dbReference type="SMART" id="SM00382"/>
    </source>
</evidence>
<reference evidence="2 3" key="1">
    <citation type="journal article" date="2011" name="J. Bacteriol.">
        <title>Complete genome sequence of the thermoacidophilic crenarchaeon Thermoproteus uzoniensis 768-20.</title>
        <authorList>
            <person name="Mardanov A.V."/>
            <person name="Gumerov V.M."/>
            <person name="Beletsky A.V."/>
            <person name="Prokofeva M.I."/>
            <person name="Bonch-Osmolovskaya E.A."/>
            <person name="Ravin N.V."/>
            <person name="Skryabin K.G."/>
        </authorList>
    </citation>
    <scope>NUCLEOTIDE SEQUENCE [LARGE SCALE GENOMIC DNA]</scope>
    <source>
        <strain evidence="2 3">768-20</strain>
    </source>
</reference>